<dbReference type="EMBL" id="AP022574">
    <property type="protein sequence ID" value="BBX71666.1"/>
    <property type="molecule type" value="Genomic_DNA"/>
</dbReference>
<name>A0A7I7MHR4_9MYCO</name>
<organism evidence="1 2">
    <name type="scientific">Mycolicibacterium psychrotolerans</name>
    <dbReference type="NCBI Taxonomy" id="216929"/>
    <lineage>
        <taxon>Bacteria</taxon>
        <taxon>Bacillati</taxon>
        <taxon>Actinomycetota</taxon>
        <taxon>Actinomycetes</taxon>
        <taxon>Mycobacteriales</taxon>
        <taxon>Mycobacteriaceae</taxon>
        <taxon>Mycolicibacterium</taxon>
    </lineage>
</organism>
<sequence>MDARAGWRDRAGQYARGGLGCASRFQRQLRVRRIFVEFVAALECKVTGCIGNEFLHVKPTWSSKGSIE</sequence>
<gene>
    <name evidence="1" type="ORF">MPSYJ_51270</name>
</gene>
<proteinExistence type="predicted"/>
<evidence type="ECO:0000313" key="1">
    <source>
        <dbReference type="EMBL" id="BBX71666.1"/>
    </source>
</evidence>
<reference evidence="1 2" key="1">
    <citation type="journal article" date="2019" name="Emerg. Microbes Infect.">
        <title>Comprehensive subspecies identification of 175 nontuberculous mycobacteria species based on 7547 genomic profiles.</title>
        <authorList>
            <person name="Matsumoto Y."/>
            <person name="Kinjo T."/>
            <person name="Motooka D."/>
            <person name="Nabeya D."/>
            <person name="Jung N."/>
            <person name="Uechi K."/>
            <person name="Horii T."/>
            <person name="Iida T."/>
            <person name="Fujita J."/>
            <person name="Nakamura S."/>
        </authorList>
    </citation>
    <scope>NUCLEOTIDE SEQUENCE [LARGE SCALE GENOMIC DNA]</scope>
    <source>
        <strain evidence="1 2">JCM 13323</strain>
    </source>
</reference>
<evidence type="ECO:0000313" key="2">
    <source>
        <dbReference type="Proteomes" id="UP000466514"/>
    </source>
</evidence>
<dbReference type="KEGG" id="mpsc:MPSYJ_51270"/>
<accession>A0A7I7MHR4</accession>
<dbReference type="AlphaFoldDB" id="A0A7I7MHR4"/>
<dbReference type="Proteomes" id="UP000466514">
    <property type="component" value="Chromosome"/>
</dbReference>
<keyword evidence="2" id="KW-1185">Reference proteome</keyword>
<protein>
    <submittedName>
        <fullName evidence="1">Uncharacterized protein</fullName>
    </submittedName>
</protein>